<sequence length="633" mass="70452">MKRISRSLWLWSFCLLLASSCYKEQHWEFPGPFEEDIAIPDTLPFPFDENKEAGMWLMKAGEPFHDRILFKGFTDYYVGGDTISWIKESTGMRLIQHRNPYPITTSDHVGGRENSYRNNWVVSKYFVPVGKGKSFYMYFKATIGTFNGTAAGIVLGTSWENGREFIFGFDGFNAIAPQFFLDLYERTFSVNPAAGWPTVNEVITPGVPAEFETVIVDNLFYIKVNGVLCFKMQLPEQELFYYTPSIRPWRNFMTVHDFYIEAPDSHTVDYAYYHKEFGYNFIQRPALTTTENGDVLLFAEGRGAYADGYERVGQHTKAIGNTDIILRRSTDGGGSWEENILVVAGEGSADTYANPQVICANNGNLVLHYSKIGYTRTGNSFGIAPGLQQIYQRISTDGGRSWSGETDITDQLRSTVVDVQHSSGHGIALRHSTYLNRLVMPLNIGTNQVQVAYSDDMGHTWAISAVLTGTNNLRNGSIVELNDGRLMMLLSHNNVTPRNKMVSYSNDGGATWSGTASFANGITTGDFGHIYPSVVVNNAQTNELFYVSALNRGTDPRSYNMSPVYANSPTLFSSSNAGQNFSSLGPLYNKQTYNTYVVPVGHMDAVVLPSGQTLIATEGGVSTPFEGIVIYRK</sequence>
<dbReference type="InterPro" id="IPR036278">
    <property type="entry name" value="Sialidase_sf"/>
</dbReference>
<keyword evidence="4" id="KW-0732">Signal</keyword>
<dbReference type="EC" id="3.2.1.18" evidence="3"/>
<dbReference type="InterPro" id="IPR011040">
    <property type="entry name" value="Sialidase"/>
</dbReference>
<evidence type="ECO:0000256" key="1">
    <source>
        <dbReference type="ARBA" id="ARBA00000427"/>
    </source>
</evidence>
<gene>
    <name evidence="6" type="ORF">C4F40_10250</name>
</gene>
<dbReference type="InterPro" id="IPR026856">
    <property type="entry name" value="Sialidase_fam"/>
</dbReference>
<feature type="domain" description="Sialidase" evidence="5">
    <location>
        <begin position="320"/>
        <end position="515"/>
    </location>
</feature>
<evidence type="ECO:0000256" key="4">
    <source>
        <dbReference type="SAM" id="SignalP"/>
    </source>
</evidence>
<comment type="catalytic activity">
    <reaction evidence="1">
        <text>Hydrolysis of alpha-(2-&gt;3)-, alpha-(2-&gt;6)-, alpha-(2-&gt;8)- glycosidic linkages of terminal sialic acid residues in oligosaccharides, glycoproteins, glycolipids, colominic acid and synthetic substrates.</text>
        <dbReference type="EC" id="3.2.1.18"/>
    </reaction>
</comment>
<dbReference type="SUPFAM" id="SSF50939">
    <property type="entry name" value="Sialidases"/>
    <property type="match status" value="1"/>
</dbReference>
<evidence type="ECO:0000256" key="2">
    <source>
        <dbReference type="ARBA" id="ARBA00009348"/>
    </source>
</evidence>
<keyword evidence="7" id="KW-1185">Reference proteome</keyword>
<evidence type="ECO:0000259" key="5">
    <source>
        <dbReference type="Pfam" id="PF13088"/>
    </source>
</evidence>
<evidence type="ECO:0000313" key="6">
    <source>
        <dbReference type="EMBL" id="MBE8721104.1"/>
    </source>
</evidence>
<dbReference type="Pfam" id="PF13088">
    <property type="entry name" value="BNR_2"/>
    <property type="match status" value="1"/>
</dbReference>
<protein>
    <recommendedName>
        <fullName evidence="3">exo-alpha-sialidase</fullName>
        <ecNumber evidence="3">3.2.1.18</ecNumber>
    </recommendedName>
</protein>
<dbReference type="Gene3D" id="2.120.10.10">
    <property type="match status" value="1"/>
</dbReference>
<comment type="similarity">
    <text evidence="2">Belongs to the glycosyl hydrolase 33 family.</text>
</comment>
<dbReference type="PROSITE" id="PS51257">
    <property type="entry name" value="PROKAR_LIPOPROTEIN"/>
    <property type="match status" value="1"/>
</dbReference>
<organism evidence="6 7">
    <name type="scientific">Sphingobacterium pedocola</name>
    <dbReference type="NCBI Taxonomy" id="2082722"/>
    <lineage>
        <taxon>Bacteria</taxon>
        <taxon>Pseudomonadati</taxon>
        <taxon>Bacteroidota</taxon>
        <taxon>Sphingobacteriia</taxon>
        <taxon>Sphingobacteriales</taxon>
        <taxon>Sphingobacteriaceae</taxon>
        <taxon>Sphingobacterium</taxon>
    </lineage>
</organism>
<evidence type="ECO:0000256" key="3">
    <source>
        <dbReference type="ARBA" id="ARBA00012733"/>
    </source>
</evidence>
<dbReference type="RefSeq" id="WP_196938335.1">
    <property type="nucleotide sequence ID" value="NZ_MU158689.1"/>
</dbReference>
<accession>A0ABR9T889</accession>
<feature type="chain" id="PRO_5045833667" description="exo-alpha-sialidase" evidence="4">
    <location>
        <begin position="24"/>
        <end position="633"/>
    </location>
</feature>
<reference evidence="6 7" key="1">
    <citation type="submission" date="2018-02" db="EMBL/GenBank/DDBJ databases">
        <title>Sphingobacterium KA21.</title>
        <authorList>
            <person name="Vasarhelyi B.M."/>
            <person name="Deshmukh S."/>
            <person name="Balint B."/>
            <person name="Kukolya J."/>
        </authorList>
    </citation>
    <scope>NUCLEOTIDE SEQUENCE [LARGE SCALE GENOMIC DNA]</scope>
    <source>
        <strain evidence="6 7">Ka21</strain>
    </source>
</reference>
<name>A0ABR9T889_9SPHI</name>
<evidence type="ECO:0000313" key="7">
    <source>
        <dbReference type="Proteomes" id="UP000618319"/>
    </source>
</evidence>
<dbReference type="PANTHER" id="PTHR10628:SF30">
    <property type="entry name" value="EXO-ALPHA-SIALIDASE"/>
    <property type="match status" value="1"/>
</dbReference>
<proteinExistence type="inferred from homology"/>
<dbReference type="Proteomes" id="UP000618319">
    <property type="component" value="Unassembled WGS sequence"/>
</dbReference>
<dbReference type="CDD" id="cd15482">
    <property type="entry name" value="Sialidase_non-viral"/>
    <property type="match status" value="1"/>
</dbReference>
<dbReference type="EMBL" id="PSKQ01000019">
    <property type="protein sequence ID" value="MBE8721104.1"/>
    <property type="molecule type" value="Genomic_DNA"/>
</dbReference>
<comment type="caution">
    <text evidence="6">The sequence shown here is derived from an EMBL/GenBank/DDBJ whole genome shotgun (WGS) entry which is preliminary data.</text>
</comment>
<dbReference type="PANTHER" id="PTHR10628">
    <property type="entry name" value="SIALIDASE"/>
    <property type="match status" value="1"/>
</dbReference>
<feature type="signal peptide" evidence="4">
    <location>
        <begin position="1"/>
        <end position="23"/>
    </location>
</feature>